<proteinExistence type="predicted"/>
<dbReference type="Proteomes" id="UP000054359">
    <property type="component" value="Unassembled WGS sequence"/>
</dbReference>
<feature type="non-terminal residue" evidence="1">
    <location>
        <position position="489"/>
    </location>
</feature>
<dbReference type="EMBL" id="KK116504">
    <property type="protein sequence ID" value="KFM67968.1"/>
    <property type="molecule type" value="Genomic_DNA"/>
</dbReference>
<evidence type="ECO:0000313" key="1">
    <source>
        <dbReference type="EMBL" id="KFM67968.1"/>
    </source>
</evidence>
<name>A0A087TS79_STEMI</name>
<accession>A0A087TS79</accession>
<keyword evidence="2" id="KW-1185">Reference proteome</keyword>
<evidence type="ECO:0000313" key="2">
    <source>
        <dbReference type="Proteomes" id="UP000054359"/>
    </source>
</evidence>
<organism evidence="1 2">
    <name type="scientific">Stegodyphus mimosarum</name>
    <name type="common">African social velvet spider</name>
    <dbReference type="NCBI Taxonomy" id="407821"/>
    <lineage>
        <taxon>Eukaryota</taxon>
        <taxon>Metazoa</taxon>
        <taxon>Ecdysozoa</taxon>
        <taxon>Arthropoda</taxon>
        <taxon>Chelicerata</taxon>
        <taxon>Arachnida</taxon>
        <taxon>Araneae</taxon>
        <taxon>Araneomorphae</taxon>
        <taxon>Entelegynae</taxon>
        <taxon>Eresoidea</taxon>
        <taxon>Eresidae</taxon>
        <taxon>Stegodyphus</taxon>
    </lineage>
</organism>
<reference evidence="1 2" key="1">
    <citation type="submission" date="2013-11" db="EMBL/GenBank/DDBJ databases">
        <title>Genome sequencing of Stegodyphus mimosarum.</title>
        <authorList>
            <person name="Bechsgaard J."/>
        </authorList>
    </citation>
    <scope>NUCLEOTIDE SEQUENCE [LARGE SCALE GENOMIC DNA]</scope>
</reference>
<dbReference type="AlphaFoldDB" id="A0A087TS79"/>
<dbReference type="OrthoDB" id="6437913at2759"/>
<sequence length="489" mass="57078">MGNKREKNESQFSSQIRQREAWMDDVFKEVLLRCNSAAKKKETEYCGGIWDCTDFPDEEVEEDILQQRRDMIVPQVLPMECPKMFHKKEYGMQPAHEEIDGSSKENLTAVNGLRNFYEERESNPSAAMEGNLFCRESSGFDSTYSIQRRNNEYCKQKEDKNIFSKRKINENISGTRRKTRQAEESVKKDYPYDSMNVMIEISSNSGETVSEIVKRKEWMEIKKRFPRLSLLIPEVNDRFRKVKHSLDTIKILLRCVFSRSYVILNWNVALEAYSAAKFYAVNDLLSACEAFFVRYPVPPEDAHYIYRIAQSFGVEDILLKSKKHFRKHINSSEENNRIPDKICLITISMYPSQFCLPLGSYGFKTIDGAFSSDLRNDIEFEAINGIFHILGVEIQLQMLEKEKSISIPIYYKISDDSEGMYNEEVVYKDSDSLITVNFSSKLMVKPGQKAKITILMDDLKLCNCYVIEKNDVLHETRWENFHVRCFSNR</sequence>
<gene>
    <name evidence="1" type="ORF">X975_11798</name>
</gene>
<protein>
    <submittedName>
        <fullName evidence="1">Uncharacterized protein</fullName>
    </submittedName>
</protein>